<dbReference type="RefSeq" id="WP_082649358.1">
    <property type="nucleotide sequence ID" value="NZ_CYPS01000057.1"/>
</dbReference>
<gene>
    <name evidence="2" type="ORF">RUM4293_03683</name>
</gene>
<dbReference type="Gene3D" id="2.40.33.20">
    <property type="entry name" value="PK beta-barrel domain-like"/>
    <property type="match status" value="1"/>
</dbReference>
<evidence type="ECO:0000313" key="3">
    <source>
        <dbReference type="Proteomes" id="UP000050786"/>
    </source>
</evidence>
<dbReference type="EMBL" id="CYPS01000057">
    <property type="protein sequence ID" value="CUH44777.1"/>
    <property type="molecule type" value="Genomic_DNA"/>
</dbReference>
<dbReference type="GO" id="GO:0030151">
    <property type="term" value="F:molybdenum ion binding"/>
    <property type="evidence" value="ECO:0007669"/>
    <property type="project" value="InterPro"/>
</dbReference>
<feature type="domain" description="MOSC" evidence="1">
    <location>
        <begin position="99"/>
        <end position="258"/>
    </location>
</feature>
<evidence type="ECO:0000313" key="2">
    <source>
        <dbReference type="EMBL" id="CUH44777.1"/>
    </source>
</evidence>
<accession>A0A0P1E7P8</accession>
<dbReference type="AlphaFoldDB" id="A0A0P1E7P8"/>
<reference evidence="3" key="1">
    <citation type="submission" date="2015-09" db="EMBL/GenBank/DDBJ databases">
        <authorList>
            <person name="Rodrigo-Torres L."/>
            <person name="Arahal D.R."/>
        </authorList>
    </citation>
    <scope>NUCLEOTIDE SEQUENCE [LARGE SCALE GENOMIC DNA]</scope>
    <source>
        <strain evidence="3">CECT 4293</strain>
    </source>
</reference>
<dbReference type="Pfam" id="PF03473">
    <property type="entry name" value="MOSC"/>
    <property type="match status" value="1"/>
</dbReference>
<keyword evidence="3" id="KW-1185">Reference proteome</keyword>
<dbReference type="PROSITE" id="PS51340">
    <property type="entry name" value="MOSC"/>
    <property type="match status" value="1"/>
</dbReference>
<evidence type="ECO:0000259" key="1">
    <source>
        <dbReference type="PROSITE" id="PS51340"/>
    </source>
</evidence>
<dbReference type="GO" id="GO:0030170">
    <property type="term" value="F:pyridoxal phosphate binding"/>
    <property type="evidence" value="ECO:0007669"/>
    <property type="project" value="InterPro"/>
</dbReference>
<organism evidence="2 3">
    <name type="scientific">Ruegeria atlantica</name>
    <dbReference type="NCBI Taxonomy" id="81569"/>
    <lineage>
        <taxon>Bacteria</taxon>
        <taxon>Pseudomonadati</taxon>
        <taxon>Pseudomonadota</taxon>
        <taxon>Alphaproteobacteria</taxon>
        <taxon>Rhodobacterales</taxon>
        <taxon>Roseobacteraceae</taxon>
        <taxon>Ruegeria</taxon>
    </lineage>
</organism>
<protein>
    <submittedName>
        <fullName evidence="2">Putative Fe-S protein</fullName>
    </submittedName>
</protein>
<dbReference type="InterPro" id="IPR005302">
    <property type="entry name" value="MoCF_Sase_C"/>
</dbReference>
<dbReference type="Proteomes" id="UP000050786">
    <property type="component" value="Unassembled WGS sequence"/>
</dbReference>
<dbReference type="SUPFAM" id="SSF50800">
    <property type="entry name" value="PK beta-barrel domain-like"/>
    <property type="match status" value="1"/>
</dbReference>
<name>A0A0P1E7P8_9RHOB</name>
<dbReference type="InterPro" id="IPR011037">
    <property type="entry name" value="Pyrv_Knase-like_insert_dom_sf"/>
</dbReference>
<proteinExistence type="predicted"/>
<sequence>MNELTIVRMNRYPIKGLSPEPLSTVNLLAGEGIPGDRLFGFARYNSGFDTLNPKPLEKDRFVVLLNEAGLAGLQTKFDAQNQLLEIKVGVKTHHFEMREPKGQRDAATFLYNTLGLRDPEPPVFVSSYPHRFTDVSVVSPKMMNAISVLNLASVDAFGRQLNVELHPARFRANIELEGLPPFSELDSVGFTLVFGDVKLKIISRTKRCAATEINPETAERDLKLPYLLRKHLGHMDMGVYVEVAKTGELFLGQSGQLLM</sequence>
<dbReference type="GO" id="GO:0003824">
    <property type="term" value="F:catalytic activity"/>
    <property type="evidence" value="ECO:0007669"/>
    <property type="project" value="InterPro"/>
</dbReference>